<name>A0A0E9WEA0_ANGAN</name>
<protein>
    <submittedName>
        <fullName evidence="1">Uncharacterized protein</fullName>
    </submittedName>
</protein>
<evidence type="ECO:0000313" key="1">
    <source>
        <dbReference type="EMBL" id="JAH88641.1"/>
    </source>
</evidence>
<sequence length="31" mass="3541">MVVYCSMTEIVMYCSYFSISHFQKCASLGVL</sequence>
<dbReference type="AlphaFoldDB" id="A0A0E9WEA0"/>
<organism evidence="1">
    <name type="scientific">Anguilla anguilla</name>
    <name type="common">European freshwater eel</name>
    <name type="synonym">Muraena anguilla</name>
    <dbReference type="NCBI Taxonomy" id="7936"/>
    <lineage>
        <taxon>Eukaryota</taxon>
        <taxon>Metazoa</taxon>
        <taxon>Chordata</taxon>
        <taxon>Craniata</taxon>
        <taxon>Vertebrata</taxon>
        <taxon>Euteleostomi</taxon>
        <taxon>Actinopterygii</taxon>
        <taxon>Neopterygii</taxon>
        <taxon>Teleostei</taxon>
        <taxon>Anguilliformes</taxon>
        <taxon>Anguillidae</taxon>
        <taxon>Anguilla</taxon>
    </lineage>
</organism>
<reference evidence="1" key="2">
    <citation type="journal article" date="2015" name="Fish Shellfish Immunol.">
        <title>Early steps in the European eel (Anguilla anguilla)-Vibrio vulnificus interaction in the gills: Role of the RtxA13 toxin.</title>
        <authorList>
            <person name="Callol A."/>
            <person name="Pajuelo D."/>
            <person name="Ebbesson L."/>
            <person name="Teles M."/>
            <person name="MacKenzie S."/>
            <person name="Amaro C."/>
        </authorList>
    </citation>
    <scope>NUCLEOTIDE SEQUENCE</scope>
</reference>
<reference evidence="1" key="1">
    <citation type="submission" date="2014-11" db="EMBL/GenBank/DDBJ databases">
        <authorList>
            <person name="Amaro Gonzalez C."/>
        </authorList>
    </citation>
    <scope>NUCLEOTIDE SEQUENCE</scope>
</reference>
<accession>A0A0E9WEA0</accession>
<proteinExistence type="predicted"/>
<dbReference type="EMBL" id="GBXM01019936">
    <property type="protein sequence ID" value="JAH88641.1"/>
    <property type="molecule type" value="Transcribed_RNA"/>
</dbReference>